<gene>
    <name evidence="2" type="ORF">M409DRAFT_58106</name>
</gene>
<keyword evidence="3" id="KW-1185">Reference proteome</keyword>
<keyword evidence="1" id="KW-0732">Signal</keyword>
<reference evidence="2" key="1">
    <citation type="journal article" date="2020" name="Stud. Mycol.">
        <title>101 Dothideomycetes genomes: a test case for predicting lifestyles and emergence of pathogens.</title>
        <authorList>
            <person name="Haridas S."/>
            <person name="Albert R."/>
            <person name="Binder M."/>
            <person name="Bloem J."/>
            <person name="Labutti K."/>
            <person name="Salamov A."/>
            <person name="Andreopoulos B."/>
            <person name="Baker S."/>
            <person name="Barry K."/>
            <person name="Bills G."/>
            <person name="Bluhm B."/>
            <person name="Cannon C."/>
            <person name="Castanera R."/>
            <person name="Culley D."/>
            <person name="Daum C."/>
            <person name="Ezra D."/>
            <person name="Gonzalez J."/>
            <person name="Henrissat B."/>
            <person name="Kuo A."/>
            <person name="Liang C."/>
            <person name="Lipzen A."/>
            <person name="Lutzoni F."/>
            <person name="Magnuson J."/>
            <person name="Mondo S."/>
            <person name="Nolan M."/>
            <person name="Ohm R."/>
            <person name="Pangilinan J."/>
            <person name="Park H.-J."/>
            <person name="Ramirez L."/>
            <person name="Alfaro M."/>
            <person name="Sun H."/>
            <person name="Tritt A."/>
            <person name="Yoshinaga Y."/>
            <person name="Zwiers L.-H."/>
            <person name="Turgeon B."/>
            <person name="Goodwin S."/>
            <person name="Spatafora J."/>
            <person name="Crous P."/>
            <person name="Grigoriev I."/>
        </authorList>
    </citation>
    <scope>NUCLEOTIDE SEQUENCE</scope>
    <source>
        <strain evidence="2">ATCC 36951</strain>
    </source>
</reference>
<dbReference type="RefSeq" id="XP_033663585.1">
    <property type="nucleotide sequence ID" value="XM_033813820.1"/>
</dbReference>
<protein>
    <submittedName>
        <fullName evidence="2">Uncharacterized protein</fullName>
    </submittedName>
</protein>
<sequence length="378" mass="38590">MRSFTLLALVGGAAASPAVNFNAAFCSAVTNVISAAKQQATATSFCSSYLSIPLKTTTVTSTTYTSTYTGVSTKTTTTQVVIAPVVTDMAIASTTSFTTTTFTDTSTTTTDTTSVLATSTVSSCSDPLNPPSKLKQRALAPIVKPTALTSYALGAPVSSACSCLSIAPSTTTVTSVTSLVKTVSTTTSVGTTTTTTPHTTSTSISTLISAISTTTTTWTSVQATTTTGTTTIVSLPTFKIEVVGGWNQGSYAQVQSYGSSLGVALSGGASSSASTFYLSGTNLVIADGANAGDIAEEDPTKYSGDTELVMFDDVADVAANANADVLQCSIAYEAADGSCPLTCAVQGGTLNFDCGTWWRIQQPGLDQYCSNTFRTFAL</sequence>
<accession>A0A6A6CB60</accession>
<dbReference type="Proteomes" id="UP000799537">
    <property type="component" value="Unassembled WGS sequence"/>
</dbReference>
<evidence type="ECO:0000256" key="1">
    <source>
        <dbReference type="SAM" id="SignalP"/>
    </source>
</evidence>
<evidence type="ECO:0000313" key="3">
    <source>
        <dbReference type="Proteomes" id="UP000799537"/>
    </source>
</evidence>
<dbReference type="EMBL" id="ML993612">
    <property type="protein sequence ID" value="KAF2162696.1"/>
    <property type="molecule type" value="Genomic_DNA"/>
</dbReference>
<organism evidence="2 3">
    <name type="scientific">Zasmidium cellare ATCC 36951</name>
    <dbReference type="NCBI Taxonomy" id="1080233"/>
    <lineage>
        <taxon>Eukaryota</taxon>
        <taxon>Fungi</taxon>
        <taxon>Dikarya</taxon>
        <taxon>Ascomycota</taxon>
        <taxon>Pezizomycotina</taxon>
        <taxon>Dothideomycetes</taxon>
        <taxon>Dothideomycetidae</taxon>
        <taxon>Mycosphaerellales</taxon>
        <taxon>Mycosphaerellaceae</taxon>
        <taxon>Zasmidium</taxon>
    </lineage>
</organism>
<proteinExistence type="predicted"/>
<name>A0A6A6CB60_ZASCE</name>
<dbReference type="OrthoDB" id="3695080at2759"/>
<feature type="signal peptide" evidence="1">
    <location>
        <begin position="1"/>
        <end position="15"/>
    </location>
</feature>
<dbReference type="GeneID" id="54567092"/>
<feature type="chain" id="PRO_5025534104" evidence="1">
    <location>
        <begin position="16"/>
        <end position="378"/>
    </location>
</feature>
<evidence type="ECO:0000313" key="2">
    <source>
        <dbReference type="EMBL" id="KAF2162696.1"/>
    </source>
</evidence>
<dbReference type="AlphaFoldDB" id="A0A6A6CB60"/>